<feature type="binding site" evidence="10">
    <location>
        <begin position="82"/>
        <end position="84"/>
    </location>
    <ligand>
        <name>L-cysteinyl-5'-AMP</name>
        <dbReference type="ChEBI" id="CHEBI:144924"/>
    </ligand>
</feature>
<keyword evidence="4 10" id="KW-0436">Ligase</keyword>
<keyword evidence="6 10" id="KW-0547">Nucleotide-binding</keyword>
<feature type="binding site" evidence="10">
    <location>
        <position position="298"/>
    </location>
    <ligand>
        <name>L-cysteinyl-5'-AMP</name>
        <dbReference type="ChEBI" id="CHEBI:144924"/>
    </ligand>
</feature>
<comment type="caution">
    <text evidence="12">The sequence shown here is derived from an EMBL/GenBank/DDBJ whole genome shotgun (WGS) entry which is preliminary data.</text>
</comment>
<dbReference type="InterPro" id="IPR024909">
    <property type="entry name" value="Cys-tRNA/MSH_ligase"/>
</dbReference>
<dbReference type="HAMAP" id="MF_01697">
    <property type="entry name" value="MshC"/>
    <property type="match status" value="1"/>
</dbReference>
<comment type="subunit">
    <text evidence="3 10">Monomer.</text>
</comment>
<evidence type="ECO:0000256" key="3">
    <source>
        <dbReference type="ARBA" id="ARBA00011245"/>
    </source>
</evidence>
<name>A0ABU2DQ42_9MICC</name>
<gene>
    <name evidence="10 12" type="primary">mshC</name>
    <name evidence="12" type="ORF">RIL96_03455</name>
</gene>
<feature type="binding site" evidence="10">
    <location>
        <position position="59"/>
    </location>
    <ligand>
        <name>L-cysteinyl-5'-AMP</name>
        <dbReference type="ChEBI" id="CHEBI:144924"/>
    </ligand>
</feature>
<evidence type="ECO:0000256" key="5">
    <source>
        <dbReference type="ARBA" id="ARBA00022723"/>
    </source>
</evidence>
<dbReference type="PANTHER" id="PTHR10890">
    <property type="entry name" value="CYSTEINYL-TRNA SYNTHETASE"/>
    <property type="match status" value="1"/>
</dbReference>
<dbReference type="PANTHER" id="PTHR10890:SF3">
    <property type="entry name" value="CYSTEINE--TRNA LIGASE, CYTOPLASMIC"/>
    <property type="match status" value="1"/>
</dbReference>
<dbReference type="Gene3D" id="1.20.120.640">
    <property type="entry name" value="Anticodon-binding domain of a subclass of class I aminoacyl-tRNA synthetases"/>
    <property type="match status" value="1"/>
</dbReference>
<evidence type="ECO:0000313" key="12">
    <source>
        <dbReference type="EMBL" id="MDR8018619.1"/>
    </source>
</evidence>
<feature type="short sequence motif" description="'KMSKS' region" evidence="10">
    <location>
        <begin position="304"/>
        <end position="308"/>
    </location>
</feature>
<feature type="binding site" evidence="10">
    <location>
        <position position="247"/>
    </location>
    <ligand>
        <name>Zn(2+)</name>
        <dbReference type="ChEBI" id="CHEBI:29105"/>
    </ligand>
</feature>
<evidence type="ECO:0000313" key="13">
    <source>
        <dbReference type="Proteomes" id="UP001251870"/>
    </source>
</evidence>
<keyword evidence="13" id="KW-1185">Reference proteome</keyword>
<evidence type="ECO:0000256" key="1">
    <source>
        <dbReference type="ARBA" id="ARBA00003679"/>
    </source>
</evidence>
<feature type="binding site" evidence="10">
    <location>
        <begin position="265"/>
        <end position="267"/>
    </location>
    <ligand>
        <name>L-cysteinyl-5'-AMP</name>
        <dbReference type="ChEBI" id="CHEBI:144924"/>
    </ligand>
</feature>
<evidence type="ECO:0000256" key="8">
    <source>
        <dbReference type="ARBA" id="ARBA00022840"/>
    </source>
</evidence>
<dbReference type="RefSeq" id="WP_310547604.1">
    <property type="nucleotide sequence ID" value="NZ_JAVKGR010000002.1"/>
</dbReference>
<dbReference type="InterPro" id="IPR014729">
    <property type="entry name" value="Rossmann-like_a/b/a_fold"/>
</dbReference>
<proteinExistence type="inferred from homology"/>
<evidence type="ECO:0000256" key="2">
    <source>
        <dbReference type="ARBA" id="ARBA00007723"/>
    </source>
</evidence>
<dbReference type="PRINTS" id="PR00983">
    <property type="entry name" value="TRNASYNTHCYS"/>
</dbReference>
<sequence length="437" mass="47889">MRSWTPPEVPEIPAFERPLHLHDTSRDELVEVPLRQGRGTLYVCGITPYDATHLGHANTYVHFDVLVRHWLGAGREVTYVQNVTDVDDPLIERAEATGVDWRELAEEQTELFREDMAALGVIPPGTYLGAVETVPQVVEDVERLLAAGTAYRVPVATQELPEGIEAAEDIYFDNSAAEAHTPWRLGSVGGYDRATMEELFPARGGDPQRAGKRDPLDPLLWRARRTGEPFWEGRSLGQGRPGWHIECSVIARRHLPAPFAVQGGGSDLRFPHHEFSAAHATAADGVPLAETYFHTGMVGLEGEKMSKSKGNLVLVSSLRAEGVDPRVIRVLLLSHTPRSDWDFSHDDLRAAEQRIGRWEQALAAAPSGESPDQAAPDGHQHEALQRAIHTALADGLNTPAALEAVDRWAAGDSAADTPARRVRDVVLALLGIDLTRP</sequence>
<organism evidence="12 13">
    <name type="scientific">Nesterenkonia aerolata</name>
    <dbReference type="NCBI Taxonomy" id="3074079"/>
    <lineage>
        <taxon>Bacteria</taxon>
        <taxon>Bacillati</taxon>
        <taxon>Actinomycetota</taxon>
        <taxon>Actinomycetes</taxon>
        <taxon>Micrococcales</taxon>
        <taxon>Micrococcaceae</taxon>
        <taxon>Nesterenkonia</taxon>
    </lineage>
</organism>
<dbReference type="Pfam" id="PF01406">
    <property type="entry name" value="tRNA-synt_1e"/>
    <property type="match status" value="1"/>
</dbReference>
<dbReference type="Gene3D" id="3.40.50.620">
    <property type="entry name" value="HUPs"/>
    <property type="match status" value="1"/>
</dbReference>
<evidence type="ECO:0000256" key="6">
    <source>
        <dbReference type="ARBA" id="ARBA00022741"/>
    </source>
</evidence>
<dbReference type="EC" id="6.3.1.13" evidence="10"/>
<feature type="short sequence motif" description="'HIGH' region" evidence="10">
    <location>
        <begin position="46"/>
        <end position="56"/>
    </location>
</feature>
<dbReference type="SUPFAM" id="SSF52374">
    <property type="entry name" value="Nucleotidylyl transferase"/>
    <property type="match status" value="1"/>
</dbReference>
<evidence type="ECO:0000259" key="11">
    <source>
        <dbReference type="Pfam" id="PF01406"/>
    </source>
</evidence>
<dbReference type="InterPro" id="IPR017812">
    <property type="entry name" value="Mycothiol_ligase_MshC"/>
</dbReference>
<reference evidence="12 13" key="1">
    <citation type="submission" date="2023-09" db="EMBL/GenBank/DDBJ databases">
        <title>Description of three actinobacteria isolated from air of manufacturing shop in a pharmaceutical factory.</title>
        <authorList>
            <person name="Zhang D.-F."/>
        </authorList>
    </citation>
    <scope>NUCLEOTIDE SEQUENCE [LARGE SCALE GENOMIC DNA]</scope>
    <source>
        <strain evidence="12 13">LY-0111</strain>
    </source>
</reference>
<comment type="caution">
    <text evidence="10">Lacks conserved residue(s) required for the propagation of feature annotation.</text>
</comment>
<dbReference type="Proteomes" id="UP001251870">
    <property type="component" value="Unassembled WGS sequence"/>
</dbReference>
<evidence type="ECO:0000256" key="4">
    <source>
        <dbReference type="ARBA" id="ARBA00022598"/>
    </source>
</evidence>
<keyword evidence="5 10" id="KW-0479">Metal-binding</keyword>
<keyword evidence="7 10" id="KW-0862">Zinc</keyword>
<feature type="binding site" evidence="10">
    <location>
        <position position="44"/>
    </location>
    <ligand>
        <name>Zn(2+)</name>
        <dbReference type="ChEBI" id="CHEBI:29105"/>
    </ligand>
</feature>
<evidence type="ECO:0000256" key="10">
    <source>
        <dbReference type="HAMAP-Rule" id="MF_01697"/>
    </source>
</evidence>
<dbReference type="EMBL" id="JAVKGR010000002">
    <property type="protein sequence ID" value="MDR8018619.1"/>
    <property type="molecule type" value="Genomic_DNA"/>
</dbReference>
<feature type="binding site" evidence="10">
    <location>
        <begin position="44"/>
        <end position="47"/>
    </location>
    <ligand>
        <name>L-cysteinyl-5'-AMP</name>
        <dbReference type="ChEBI" id="CHEBI:144924"/>
    </ligand>
</feature>
<feature type="domain" description="tRNA synthetases class I catalytic" evidence="11">
    <location>
        <begin position="32"/>
        <end position="352"/>
    </location>
</feature>
<keyword evidence="8 10" id="KW-0067">ATP-binding</keyword>
<evidence type="ECO:0000256" key="7">
    <source>
        <dbReference type="ARBA" id="ARBA00022833"/>
    </source>
</evidence>
<comment type="catalytic activity">
    <reaction evidence="9 10">
        <text>1D-myo-inositol 2-amino-2-deoxy-alpha-D-glucopyranoside + L-cysteine + ATP = 1D-myo-inositol 2-(L-cysteinylamino)-2-deoxy-alpha-D-glucopyranoside + AMP + diphosphate + H(+)</text>
        <dbReference type="Rhea" id="RHEA:26176"/>
        <dbReference type="ChEBI" id="CHEBI:15378"/>
        <dbReference type="ChEBI" id="CHEBI:30616"/>
        <dbReference type="ChEBI" id="CHEBI:33019"/>
        <dbReference type="ChEBI" id="CHEBI:35235"/>
        <dbReference type="ChEBI" id="CHEBI:58886"/>
        <dbReference type="ChEBI" id="CHEBI:58887"/>
        <dbReference type="ChEBI" id="CHEBI:456215"/>
        <dbReference type="EC" id="6.3.1.13"/>
    </reaction>
</comment>
<evidence type="ECO:0000256" key="9">
    <source>
        <dbReference type="ARBA" id="ARBA00048350"/>
    </source>
</evidence>
<feature type="binding site" evidence="10">
    <location>
        <position position="243"/>
    </location>
    <ligand>
        <name>L-cysteinyl-5'-AMP</name>
        <dbReference type="ChEBI" id="CHEBI:144924"/>
    </ligand>
</feature>
<protein>
    <recommendedName>
        <fullName evidence="10">L-cysteine:1D-myo-inositol 2-amino-2-deoxy-alpha-D-glucopyranoside ligase</fullName>
        <shortName evidence="10">L-Cys:GlcN-Ins ligase</shortName>
        <ecNumber evidence="10">6.3.1.13</ecNumber>
    </recommendedName>
    <alternativeName>
        <fullName evidence="10">Mycothiol ligase</fullName>
        <shortName evidence="10">MSH ligase</shortName>
    </alternativeName>
</protein>
<dbReference type="NCBIfam" id="TIGR03447">
    <property type="entry name" value="mycothiol_MshC"/>
    <property type="match status" value="1"/>
</dbReference>
<dbReference type="GO" id="GO:0035446">
    <property type="term" value="F:cysteine-glucosaminylinositol ligase activity"/>
    <property type="evidence" value="ECO:0007669"/>
    <property type="project" value="UniProtKB-EC"/>
</dbReference>
<accession>A0ABU2DQ42</accession>
<dbReference type="InterPro" id="IPR032678">
    <property type="entry name" value="tRNA-synt_1_cat_dom"/>
</dbReference>
<comment type="cofactor">
    <cofactor evidence="10">
        <name>Zn(2+)</name>
        <dbReference type="ChEBI" id="CHEBI:29105"/>
    </cofactor>
    <text evidence="10">Binds 1 zinc ion per subunit.</text>
</comment>
<comment type="similarity">
    <text evidence="2 10">Belongs to the class-I aminoacyl-tRNA synthetase family. MshC subfamily.</text>
</comment>
<feature type="binding site" evidence="10">
    <location>
        <position position="272"/>
    </location>
    <ligand>
        <name>Zn(2+)</name>
        <dbReference type="ChEBI" id="CHEBI:29105"/>
    </ligand>
</feature>
<comment type="function">
    <text evidence="1 10">Catalyzes the ATP-dependent condensation of GlcN-Ins and L-cysteine to form L-Cys-GlcN-Ins.</text>
</comment>